<dbReference type="Gene3D" id="1.20.1250.20">
    <property type="entry name" value="MFS general substrate transporter like domains"/>
    <property type="match status" value="1"/>
</dbReference>
<organism evidence="8 9">
    <name type="scientific">Pseudoscardovia radai</name>
    <dbReference type="NCBI Taxonomy" id="987066"/>
    <lineage>
        <taxon>Bacteria</taxon>
        <taxon>Bacillati</taxon>
        <taxon>Actinomycetota</taxon>
        <taxon>Actinomycetes</taxon>
        <taxon>Bifidobacteriales</taxon>
        <taxon>Bifidobacteriaceae</taxon>
        <taxon>Pseudoscardovia</taxon>
    </lineage>
</organism>
<dbReference type="SUPFAM" id="SSF103473">
    <property type="entry name" value="MFS general substrate transporter"/>
    <property type="match status" value="2"/>
</dbReference>
<keyword evidence="4 6" id="KW-0472">Membrane</keyword>
<evidence type="ECO:0000256" key="4">
    <source>
        <dbReference type="ARBA" id="ARBA00023136"/>
    </source>
</evidence>
<dbReference type="OrthoDB" id="9180256at2"/>
<reference evidence="8 9" key="1">
    <citation type="journal article" date="2017" name="BMC Genomics">
        <title>Comparative genomic and phylogenomic analyses of the Bifidobacteriaceae family.</title>
        <authorList>
            <person name="Lugli G.A."/>
            <person name="Milani C."/>
            <person name="Turroni F."/>
            <person name="Duranti S."/>
            <person name="Mancabelli L."/>
            <person name="Mangifesta M."/>
            <person name="Ferrario C."/>
            <person name="Modesto M."/>
            <person name="Mattarelli P."/>
            <person name="Jiri K."/>
            <person name="van Sinderen D."/>
            <person name="Ventura M."/>
        </authorList>
    </citation>
    <scope>NUCLEOTIDE SEQUENCE [LARGE SCALE GENOMIC DNA]</scope>
    <source>
        <strain evidence="8 9">DSM 24742</strain>
    </source>
</reference>
<evidence type="ECO:0000313" key="8">
    <source>
        <dbReference type="EMBL" id="OZG52586.1"/>
    </source>
</evidence>
<evidence type="ECO:0000313" key="9">
    <source>
        <dbReference type="Proteomes" id="UP000216725"/>
    </source>
</evidence>
<feature type="transmembrane region" description="Helical" evidence="6">
    <location>
        <begin position="407"/>
        <end position="430"/>
    </location>
</feature>
<feature type="transmembrane region" description="Helical" evidence="6">
    <location>
        <begin position="349"/>
        <end position="366"/>
    </location>
</feature>
<evidence type="ECO:0000256" key="2">
    <source>
        <dbReference type="ARBA" id="ARBA00022692"/>
    </source>
</evidence>
<feature type="transmembrane region" description="Helical" evidence="6">
    <location>
        <begin position="195"/>
        <end position="214"/>
    </location>
</feature>
<feature type="transmembrane region" description="Helical" evidence="6">
    <location>
        <begin position="278"/>
        <end position="301"/>
    </location>
</feature>
<evidence type="ECO:0000256" key="3">
    <source>
        <dbReference type="ARBA" id="ARBA00022989"/>
    </source>
</evidence>
<keyword evidence="2 6" id="KW-0812">Transmembrane</keyword>
<feature type="region of interest" description="Disordered" evidence="5">
    <location>
        <begin position="1"/>
        <end position="23"/>
    </location>
</feature>
<evidence type="ECO:0000256" key="1">
    <source>
        <dbReference type="ARBA" id="ARBA00004651"/>
    </source>
</evidence>
<feature type="domain" description="Major facilitator superfamily (MFS) profile" evidence="7">
    <location>
        <begin position="283"/>
        <end position="465"/>
    </location>
</feature>
<keyword evidence="9" id="KW-1185">Reference proteome</keyword>
<feature type="transmembrane region" description="Helical" evidence="6">
    <location>
        <begin position="37"/>
        <end position="61"/>
    </location>
</feature>
<evidence type="ECO:0000256" key="5">
    <source>
        <dbReference type="SAM" id="MobiDB-lite"/>
    </source>
</evidence>
<protein>
    <submittedName>
        <fullName evidence="8">MFS transporter</fullName>
    </submittedName>
</protein>
<feature type="transmembrane region" description="Helical" evidence="6">
    <location>
        <begin position="436"/>
        <end position="458"/>
    </location>
</feature>
<dbReference type="InterPro" id="IPR036259">
    <property type="entry name" value="MFS_trans_sf"/>
</dbReference>
<dbReference type="InterPro" id="IPR020846">
    <property type="entry name" value="MFS_dom"/>
</dbReference>
<feature type="transmembrane region" description="Helical" evidence="6">
    <location>
        <begin position="313"/>
        <end position="337"/>
    </location>
</feature>
<dbReference type="Proteomes" id="UP000216725">
    <property type="component" value="Unassembled WGS sequence"/>
</dbReference>
<dbReference type="Pfam" id="PF07690">
    <property type="entry name" value="MFS_1"/>
    <property type="match status" value="1"/>
</dbReference>
<dbReference type="PANTHER" id="PTHR23542:SF1">
    <property type="entry name" value="MAJOR FACILITATOR SUPERFAMILY (MFS) PROFILE DOMAIN-CONTAINING PROTEIN"/>
    <property type="match status" value="1"/>
</dbReference>
<feature type="transmembrane region" description="Helical" evidence="6">
    <location>
        <begin position="100"/>
        <end position="121"/>
    </location>
</feature>
<name>A0A261F0Y6_9BIFI</name>
<evidence type="ECO:0000259" key="7">
    <source>
        <dbReference type="PROSITE" id="PS50850"/>
    </source>
</evidence>
<comment type="subcellular location">
    <subcellularLocation>
        <location evidence="1">Cell membrane</location>
        <topology evidence="1">Multi-pass membrane protein</topology>
    </subcellularLocation>
</comment>
<keyword evidence="3 6" id="KW-1133">Transmembrane helix</keyword>
<gene>
    <name evidence="8" type="ORF">PSRA_0318</name>
</gene>
<feature type="transmembrane region" description="Helical" evidence="6">
    <location>
        <begin position="167"/>
        <end position="189"/>
    </location>
</feature>
<sequence>MARRNTIAPSPSRTPEPSPRGHRSPYARVFSIPGTKAFSAAGALARLPMSMTSLGIVLALNNLYDNWTVAGTMSAVCVLAMAIATPVYARLFDRYGQSRVGWIALGAEVAVLVAFALAAMMRVPLTVLFVLAAGIGATQFAFGALVRTRWSWALRDQGDPNLLNTAYAFESAVDEVVFILGPILTAGLATSIHPVAPFFVAAAAAGIGGAVYFLQKRTEPPVAVLTPVDTTARGDAAREDAARGTAEESSASDAFASASAFDTTEPLRAKADPSKHSALQFPGMLMLMIMWVVFNMCFSMFDVSMTSLTKALGRANIVGVQLAMFAVGSCIGALVFGSVRLRGSHWKHMLVFMAYLTLGFVGIHLAGENLVLIGAIELVAGLGVAPIYATGNLIVKQTVSPNFLTEGLSWLSTSVNIGQSIGSTIVGVVLDHAGPNAGLALPMAACAVSIPLIALAALSARRGQW</sequence>
<dbReference type="EMBL" id="MWWR01000003">
    <property type="protein sequence ID" value="OZG52586.1"/>
    <property type="molecule type" value="Genomic_DNA"/>
</dbReference>
<dbReference type="GO" id="GO:0022857">
    <property type="term" value="F:transmembrane transporter activity"/>
    <property type="evidence" value="ECO:0007669"/>
    <property type="project" value="InterPro"/>
</dbReference>
<dbReference type="GO" id="GO:0005886">
    <property type="term" value="C:plasma membrane"/>
    <property type="evidence" value="ECO:0007669"/>
    <property type="project" value="UniProtKB-SubCell"/>
</dbReference>
<feature type="transmembrane region" description="Helical" evidence="6">
    <location>
        <begin position="372"/>
        <end position="395"/>
    </location>
</feature>
<dbReference type="InterPro" id="IPR011701">
    <property type="entry name" value="MFS"/>
</dbReference>
<dbReference type="PROSITE" id="PS50850">
    <property type="entry name" value="MFS"/>
    <property type="match status" value="1"/>
</dbReference>
<dbReference type="RefSeq" id="WP_094660118.1">
    <property type="nucleotide sequence ID" value="NZ_MWWR01000003.1"/>
</dbReference>
<proteinExistence type="predicted"/>
<accession>A0A261F0Y6</accession>
<dbReference type="AlphaFoldDB" id="A0A261F0Y6"/>
<feature type="transmembrane region" description="Helical" evidence="6">
    <location>
        <begin position="127"/>
        <end position="146"/>
    </location>
</feature>
<comment type="caution">
    <text evidence="8">The sequence shown here is derived from an EMBL/GenBank/DDBJ whole genome shotgun (WGS) entry which is preliminary data.</text>
</comment>
<dbReference type="PANTHER" id="PTHR23542">
    <property type="match status" value="1"/>
</dbReference>
<evidence type="ECO:0000256" key="6">
    <source>
        <dbReference type="SAM" id="Phobius"/>
    </source>
</evidence>
<feature type="transmembrane region" description="Helical" evidence="6">
    <location>
        <begin position="67"/>
        <end position="88"/>
    </location>
</feature>